<protein>
    <submittedName>
        <fullName evidence="1">Uncharacterized protein</fullName>
    </submittedName>
</protein>
<reference evidence="1" key="1">
    <citation type="submission" date="2020-04" db="EMBL/GenBank/DDBJ databases">
        <authorList>
            <person name="Alioto T."/>
            <person name="Alioto T."/>
            <person name="Gomez Garrido J."/>
        </authorList>
    </citation>
    <scope>NUCLEOTIDE SEQUENCE</scope>
    <source>
        <strain evidence="1">A484AB</strain>
    </source>
</reference>
<feature type="non-terminal residue" evidence="1">
    <location>
        <position position="1"/>
    </location>
</feature>
<dbReference type="EMBL" id="CACRXK020005961">
    <property type="protein sequence ID" value="CAB4007928.1"/>
    <property type="molecule type" value="Genomic_DNA"/>
</dbReference>
<gene>
    <name evidence="1" type="ORF">PACLA_8A072505</name>
</gene>
<proteinExistence type="predicted"/>
<evidence type="ECO:0000313" key="1">
    <source>
        <dbReference type="EMBL" id="CAB4007928.1"/>
    </source>
</evidence>
<accession>A0A6S7J3X7</accession>
<organism evidence="1 2">
    <name type="scientific">Paramuricea clavata</name>
    <name type="common">Red gorgonian</name>
    <name type="synonym">Violescent sea-whip</name>
    <dbReference type="NCBI Taxonomy" id="317549"/>
    <lineage>
        <taxon>Eukaryota</taxon>
        <taxon>Metazoa</taxon>
        <taxon>Cnidaria</taxon>
        <taxon>Anthozoa</taxon>
        <taxon>Octocorallia</taxon>
        <taxon>Malacalcyonacea</taxon>
        <taxon>Plexauridae</taxon>
        <taxon>Paramuricea</taxon>
    </lineage>
</organism>
<dbReference type="Proteomes" id="UP001152795">
    <property type="component" value="Unassembled WGS sequence"/>
</dbReference>
<name>A0A6S7J3X7_PARCT</name>
<sequence length="131" mass="15279">SGPKAKSNSFFPSFVCGHLAKHVEARHLVKLKEDRSILRFNDIDKISSIYCDYIYKEKGKTLKRDLKSRRDNFLKIMVQLENDGLLENVGSGKDYGKEFLKYAVKNSEMWHSLTKNYSVPRNLRMVIRTFS</sequence>
<comment type="caution">
    <text evidence="1">The sequence shown here is derived from an EMBL/GenBank/DDBJ whole genome shotgun (WGS) entry which is preliminary data.</text>
</comment>
<dbReference type="AlphaFoldDB" id="A0A6S7J3X7"/>
<keyword evidence="2" id="KW-1185">Reference proteome</keyword>
<evidence type="ECO:0000313" key="2">
    <source>
        <dbReference type="Proteomes" id="UP001152795"/>
    </source>
</evidence>